<dbReference type="Proteomes" id="UP000198122">
    <property type="component" value="Unassembled WGS sequence"/>
</dbReference>
<dbReference type="Gene3D" id="3.40.50.720">
    <property type="entry name" value="NAD(P)-binding Rossmann-like Domain"/>
    <property type="match status" value="1"/>
</dbReference>
<protein>
    <recommendedName>
        <fullName evidence="3">Saccharopine dehydrogenase NADP binding domain-containing protein</fullName>
    </recommendedName>
</protein>
<organism evidence="1 2">
    <name type="scientific">Kytococcus aerolatus</name>
    <dbReference type="NCBI Taxonomy" id="592308"/>
    <lineage>
        <taxon>Bacteria</taxon>
        <taxon>Bacillati</taxon>
        <taxon>Actinomycetota</taxon>
        <taxon>Actinomycetes</taxon>
        <taxon>Micrococcales</taxon>
        <taxon>Kytococcaceae</taxon>
        <taxon>Kytococcus</taxon>
    </lineage>
</organism>
<accession>A0A212TC88</accession>
<reference evidence="1 2" key="1">
    <citation type="submission" date="2017-06" db="EMBL/GenBank/DDBJ databases">
        <authorList>
            <person name="Kim H.J."/>
            <person name="Triplett B.A."/>
        </authorList>
    </citation>
    <scope>NUCLEOTIDE SEQUENCE [LARGE SCALE GENOMIC DNA]</scope>
    <source>
        <strain evidence="1 2">DSM 22179</strain>
    </source>
</reference>
<name>A0A212TC88_9MICO</name>
<dbReference type="SUPFAM" id="SSF51735">
    <property type="entry name" value="NAD(P)-binding Rossmann-fold domains"/>
    <property type="match status" value="2"/>
</dbReference>
<dbReference type="InterPro" id="IPR036291">
    <property type="entry name" value="NAD(P)-bd_dom_sf"/>
</dbReference>
<dbReference type="AlphaFoldDB" id="A0A212TC88"/>
<gene>
    <name evidence="1" type="ORF">SAMN05445756_0950</name>
</gene>
<evidence type="ECO:0000313" key="2">
    <source>
        <dbReference type="Proteomes" id="UP000198122"/>
    </source>
</evidence>
<dbReference type="EMBL" id="FYEZ01000001">
    <property type="protein sequence ID" value="SNC63658.1"/>
    <property type="molecule type" value="Genomic_DNA"/>
</dbReference>
<proteinExistence type="predicted"/>
<keyword evidence="2" id="KW-1185">Reference proteome</keyword>
<evidence type="ECO:0008006" key="3">
    <source>
        <dbReference type="Google" id="ProtNLM"/>
    </source>
</evidence>
<evidence type="ECO:0000313" key="1">
    <source>
        <dbReference type="EMBL" id="SNC63658.1"/>
    </source>
</evidence>
<sequence length="296" mass="30749">MKVLVIGGTGVLGSHLVAELRHRGHNPVPVGREVDLSDGRALRHLLPLDAVLAASPAPAGLVQAAAADAGVPSVDVGLDPLPPRVRTALEGDALPHVVGAGFIPGLSGLGAVALANEHGAERVHVHLTQSTNARVGPAGVRAMLGLLADRPPRTPTRPGLGLHHPEAVPLAGRGLTVTYSTAWDDDRTTRLLETARRLHLIPALTALPDRAVRLLTRHSPDRPERAALRWTAEGGEMSVVATGDYAATAAVAVTAAEQLPTAPGGVHQLWEVLTLDDITRATAHVLSWSAEGRAGM</sequence>